<dbReference type="RefSeq" id="WP_153980971.1">
    <property type="nucleotide sequence ID" value="NZ_BAAANZ010000001.1"/>
</dbReference>
<evidence type="ECO:0000313" key="3">
    <source>
        <dbReference type="Proteomes" id="UP000552883"/>
    </source>
</evidence>
<protein>
    <recommendedName>
        <fullName evidence="1">(S)-ureidoglycine aminohydrolase cupin domain-containing protein</fullName>
    </recommendedName>
</protein>
<dbReference type="Gene3D" id="2.60.120.10">
    <property type="entry name" value="Jelly Rolls"/>
    <property type="match status" value="1"/>
</dbReference>
<keyword evidence="3" id="KW-1185">Reference proteome</keyword>
<feature type="domain" description="(S)-ureidoglycine aminohydrolase cupin" evidence="1">
    <location>
        <begin position="46"/>
        <end position="115"/>
    </location>
</feature>
<dbReference type="Pfam" id="PF05899">
    <property type="entry name" value="Cupin_3"/>
    <property type="match status" value="1"/>
</dbReference>
<proteinExistence type="predicted"/>
<organism evidence="2 3">
    <name type="scientific">Microcella frigidaquae</name>
    <dbReference type="NCBI Taxonomy" id="424758"/>
    <lineage>
        <taxon>Bacteria</taxon>
        <taxon>Bacillati</taxon>
        <taxon>Actinomycetota</taxon>
        <taxon>Actinomycetes</taxon>
        <taxon>Micrococcales</taxon>
        <taxon>Microbacteriaceae</taxon>
        <taxon>Microcella</taxon>
    </lineage>
</organism>
<comment type="caution">
    <text evidence="2">The sequence shown here is derived from an EMBL/GenBank/DDBJ whole genome shotgun (WGS) entry which is preliminary data.</text>
</comment>
<dbReference type="CDD" id="cd02227">
    <property type="entry name" value="cupin_TM1112-like"/>
    <property type="match status" value="1"/>
</dbReference>
<dbReference type="Proteomes" id="UP000552883">
    <property type="component" value="Unassembled WGS sequence"/>
</dbReference>
<evidence type="ECO:0000259" key="1">
    <source>
        <dbReference type="Pfam" id="PF05899"/>
    </source>
</evidence>
<dbReference type="InterPro" id="IPR011051">
    <property type="entry name" value="RmlC_Cupin_sf"/>
</dbReference>
<reference evidence="2 3" key="1">
    <citation type="submission" date="2020-08" db="EMBL/GenBank/DDBJ databases">
        <title>Sequencing the genomes of 1000 actinobacteria strains.</title>
        <authorList>
            <person name="Klenk H.-P."/>
        </authorList>
    </citation>
    <scope>NUCLEOTIDE SEQUENCE [LARGE SCALE GENOMIC DNA]</scope>
    <source>
        <strain evidence="2 3">DSM 23889</strain>
    </source>
</reference>
<dbReference type="InterPro" id="IPR008579">
    <property type="entry name" value="UGlyAH_Cupin_dom"/>
</dbReference>
<dbReference type="AlphaFoldDB" id="A0A840X6N0"/>
<sequence>MPTTVLLRNAPEHAIAAFAPKPTTLTPGQSEGVTDVWAAPGVSPGPVEAGIWEATAGSFTATRDGYHEICYLVSGRVTLVEDGEDPLELQAGDLFVTPAGWRGVWHVHEPLRKVFVIIPTA</sequence>
<dbReference type="SUPFAM" id="SSF51182">
    <property type="entry name" value="RmlC-like cupins"/>
    <property type="match status" value="1"/>
</dbReference>
<dbReference type="PANTHER" id="PTHR40943:SF1">
    <property type="entry name" value="CYTOPLASMIC PROTEIN"/>
    <property type="match status" value="1"/>
</dbReference>
<dbReference type="EMBL" id="JACHBS010000001">
    <property type="protein sequence ID" value="MBB5616874.1"/>
    <property type="molecule type" value="Genomic_DNA"/>
</dbReference>
<gene>
    <name evidence="2" type="ORF">BJ959_000370</name>
</gene>
<dbReference type="OrthoDB" id="9799053at2"/>
<dbReference type="InterPro" id="IPR014710">
    <property type="entry name" value="RmlC-like_jellyroll"/>
</dbReference>
<evidence type="ECO:0000313" key="2">
    <source>
        <dbReference type="EMBL" id="MBB5616874.1"/>
    </source>
</evidence>
<accession>A0A840X6N0</accession>
<name>A0A840X6N0_9MICO</name>
<dbReference type="PANTHER" id="PTHR40943">
    <property type="entry name" value="CYTOPLASMIC PROTEIN-RELATED"/>
    <property type="match status" value="1"/>
</dbReference>